<accession>A0A6C0J7Q9</accession>
<reference evidence="1" key="1">
    <citation type="journal article" date="2020" name="Nature">
        <title>Giant virus diversity and host interactions through global metagenomics.</title>
        <authorList>
            <person name="Schulz F."/>
            <person name="Roux S."/>
            <person name="Paez-Espino D."/>
            <person name="Jungbluth S."/>
            <person name="Walsh D.A."/>
            <person name="Denef V.J."/>
            <person name="McMahon K.D."/>
            <person name="Konstantinidis K.T."/>
            <person name="Eloe-Fadrosh E.A."/>
            <person name="Kyrpides N.C."/>
            <person name="Woyke T."/>
        </authorList>
    </citation>
    <scope>NUCLEOTIDE SEQUENCE</scope>
    <source>
        <strain evidence="1">GVMAG-M-3300025727-45</strain>
    </source>
</reference>
<protein>
    <submittedName>
        <fullName evidence="1">Uncharacterized protein</fullName>
    </submittedName>
</protein>
<proteinExistence type="predicted"/>
<sequence length="133" mass="15496">MKQYHGKKSDIMVPVPTSVKKWACMAFELKKAGFKGATDTGWKRAKQLSTKSEISIEDLRYMRNWYARHVVTSYPGFKEWKDAKKPLTSDWYNKRAILSWLTWGADPGLTWVNSKTSLLNKVFNKNYKKIVKS</sequence>
<dbReference type="AlphaFoldDB" id="A0A6C0J7Q9"/>
<dbReference type="EMBL" id="MN740312">
    <property type="protein sequence ID" value="QHT99673.1"/>
    <property type="molecule type" value="Genomic_DNA"/>
</dbReference>
<organism evidence="1">
    <name type="scientific">viral metagenome</name>
    <dbReference type="NCBI Taxonomy" id="1070528"/>
    <lineage>
        <taxon>unclassified sequences</taxon>
        <taxon>metagenomes</taxon>
        <taxon>organismal metagenomes</taxon>
    </lineage>
</organism>
<evidence type="ECO:0000313" key="1">
    <source>
        <dbReference type="EMBL" id="QHT99673.1"/>
    </source>
</evidence>
<name>A0A6C0J7Q9_9ZZZZ</name>